<comment type="caution">
    <text evidence="10">The sequence shown here is derived from an EMBL/GenBank/DDBJ whole genome shotgun (WGS) entry which is preliminary data.</text>
</comment>
<feature type="transmembrane region" description="Helical" evidence="8">
    <location>
        <begin position="34"/>
        <end position="54"/>
    </location>
</feature>
<dbReference type="InterPro" id="IPR000540">
    <property type="entry name" value="Flag_MotA_CS"/>
</dbReference>
<dbReference type="AlphaFoldDB" id="A0AA94I0F4"/>
<dbReference type="GO" id="GO:0006935">
    <property type="term" value="P:chemotaxis"/>
    <property type="evidence" value="ECO:0007669"/>
    <property type="project" value="InterPro"/>
</dbReference>
<evidence type="ECO:0000313" key="10">
    <source>
        <dbReference type="EMBL" id="SHF01034.1"/>
    </source>
</evidence>
<evidence type="ECO:0000256" key="8">
    <source>
        <dbReference type="SAM" id="Phobius"/>
    </source>
</evidence>
<evidence type="ECO:0000313" key="11">
    <source>
        <dbReference type="Proteomes" id="UP000184204"/>
    </source>
</evidence>
<evidence type="ECO:0000256" key="6">
    <source>
        <dbReference type="ARBA" id="ARBA00022989"/>
    </source>
</evidence>
<name>A0AA94I0F4_ANAPI</name>
<evidence type="ECO:0000256" key="3">
    <source>
        <dbReference type="ARBA" id="ARBA00022448"/>
    </source>
</evidence>
<feature type="transmembrane region" description="Helical" evidence="8">
    <location>
        <begin position="178"/>
        <end position="200"/>
    </location>
</feature>
<organism evidence="10 11">
    <name type="scientific">Anaerotignum propionicum DSM 1682</name>
    <dbReference type="NCBI Taxonomy" id="991789"/>
    <lineage>
        <taxon>Bacteria</taxon>
        <taxon>Bacillati</taxon>
        <taxon>Bacillota</taxon>
        <taxon>Clostridia</taxon>
        <taxon>Lachnospirales</taxon>
        <taxon>Anaerotignaceae</taxon>
        <taxon>Anaerotignum</taxon>
    </lineage>
</organism>
<comment type="similarity">
    <text evidence="2">Belongs to the MotA family.</text>
</comment>
<dbReference type="GO" id="GO:0005886">
    <property type="term" value="C:plasma membrane"/>
    <property type="evidence" value="ECO:0007669"/>
    <property type="project" value="UniProtKB-SubCell"/>
</dbReference>
<evidence type="ECO:0000256" key="1">
    <source>
        <dbReference type="ARBA" id="ARBA00004651"/>
    </source>
</evidence>
<feature type="transmembrane region" description="Helical" evidence="8">
    <location>
        <begin position="5"/>
        <end position="22"/>
    </location>
</feature>
<proteinExistence type="inferred from homology"/>
<keyword evidence="3" id="KW-0813">Transport</keyword>
<dbReference type="GO" id="GO:0071978">
    <property type="term" value="P:bacterial-type flagellum-dependent swarming motility"/>
    <property type="evidence" value="ECO:0007669"/>
    <property type="project" value="InterPro"/>
</dbReference>
<gene>
    <name evidence="10" type="ORF">SAMN02745151_02505</name>
</gene>
<keyword evidence="5 8" id="KW-0812">Transmembrane</keyword>
<keyword evidence="7 8" id="KW-0472">Membrane</keyword>
<dbReference type="RefSeq" id="WP_072743694.1">
    <property type="nucleotide sequence ID" value="NZ_FQUA01000013.1"/>
</dbReference>
<dbReference type="PANTHER" id="PTHR30433:SF2">
    <property type="entry name" value="MOTILITY PROTEIN A"/>
    <property type="match status" value="1"/>
</dbReference>
<sequence length="265" mass="29478">MDLTTFIGIIAGLVLVLYGIGIKDLGNFWDLQSIIIVIGGTYAALIASYPARVLKQLPKQFKILLKNPYNAMEFIDQLYELAIIARKSGLLALEEKANTMQDPFFREGLMLIVDSTTPQQVSEILNNTLDYISERHSEIIEFYEKGAGYAPAFGMVGTLIGLVNMLKSMNMDQGADGISQNMAIALITTFYGSLLANMFFMPIAKKLQVRSDEEFLCRKIIIEGILAIQAGENPNFLKEKLIAYLPQYEKTKKQKKGKGGAAEEE</sequence>
<evidence type="ECO:0000256" key="5">
    <source>
        <dbReference type="ARBA" id="ARBA00022692"/>
    </source>
</evidence>
<evidence type="ECO:0000259" key="9">
    <source>
        <dbReference type="Pfam" id="PF01618"/>
    </source>
</evidence>
<dbReference type="InterPro" id="IPR002898">
    <property type="entry name" value="MotA_ExbB_proton_chnl"/>
</dbReference>
<evidence type="ECO:0000256" key="2">
    <source>
        <dbReference type="ARBA" id="ARBA00008038"/>
    </source>
</evidence>
<dbReference type="Pfam" id="PF01618">
    <property type="entry name" value="MotA_ExbB"/>
    <property type="match status" value="1"/>
</dbReference>
<dbReference type="PROSITE" id="PS01307">
    <property type="entry name" value="MOTA"/>
    <property type="match status" value="1"/>
</dbReference>
<dbReference type="PANTHER" id="PTHR30433">
    <property type="entry name" value="CHEMOTAXIS PROTEIN MOTA"/>
    <property type="match status" value="1"/>
</dbReference>
<accession>A0AA94I0F4</accession>
<evidence type="ECO:0000256" key="4">
    <source>
        <dbReference type="ARBA" id="ARBA00022475"/>
    </source>
</evidence>
<reference evidence="11" key="1">
    <citation type="submission" date="2016-11" db="EMBL/GenBank/DDBJ databases">
        <authorList>
            <person name="Jaros S."/>
            <person name="Januszkiewicz K."/>
            <person name="Wedrychowicz H."/>
        </authorList>
    </citation>
    <scope>NUCLEOTIDE SEQUENCE [LARGE SCALE GENOMIC DNA]</scope>
    <source>
        <strain evidence="11">DSM 1682</strain>
    </source>
</reference>
<keyword evidence="4" id="KW-1003">Cell membrane</keyword>
<evidence type="ECO:0000256" key="7">
    <source>
        <dbReference type="ARBA" id="ARBA00023136"/>
    </source>
</evidence>
<dbReference type="Proteomes" id="UP000184204">
    <property type="component" value="Unassembled WGS sequence"/>
</dbReference>
<protein>
    <submittedName>
        <fullName evidence="10">Chemotaxis protein MotA</fullName>
    </submittedName>
</protein>
<feature type="transmembrane region" description="Helical" evidence="8">
    <location>
        <begin position="146"/>
        <end position="166"/>
    </location>
</feature>
<comment type="subcellular location">
    <subcellularLocation>
        <location evidence="1">Cell membrane</location>
        <topology evidence="1">Multi-pass membrane protein</topology>
    </subcellularLocation>
</comment>
<keyword evidence="6 8" id="KW-1133">Transmembrane helix</keyword>
<dbReference type="EMBL" id="FQUA01000013">
    <property type="protein sequence ID" value="SHF01034.1"/>
    <property type="molecule type" value="Genomic_DNA"/>
</dbReference>
<feature type="domain" description="MotA/TolQ/ExbB proton channel" evidence="9">
    <location>
        <begin position="97"/>
        <end position="214"/>
    </location>
</feature>
<dbReference type="InterPro" id="IPR047055">
    <property type="entry name" value="MotA-like"/>
</dbReference>